<evidence type="ECO:0000313" key="2">
    <source>
        <dbReference type="EMBL" id="KAK7029484.1"/>
    </source>
</evidence>
<feature type="coiled-coil region" evidence="1">
    <location>
        <begin position="58"/>
        <end position="85"/>
    </location>
</feature>
<dbReference type="EMBL" id="JAYKXP010000082">
    <property type="protein sequence ID" value="KAK7029484.1"/>
    <property type="molecule type" value="Genomic_DNA"/>
</dbReference>
<keyword evidence="3" id="KW-1185">Reference proteome</keyword>
<gene>
    <name evidence="2" type="ORF">VNI00_014517</name>
</gene>
<accession>A0AAW0BVK0</accession>
<sequence length="158" mass="17783">MPTVPPSEPFSIVHDVSALVQTSSEAVDSLMTMVQLQRVQAALHEQLVITHNKRGSDVAKLTAIIEEKEKQIEAEKEMVLRLEAMGKVLRDVIMVMSSKLESQDTVVQQRPEIQRGFREKLLDICLTGKSDSSGSNKYDWLSIIVAWAMQFEQGLTER</sequence>
<dbReference type="Proteomes" id="UP001383192">
    <property type="component" value="Unassembled WGS sequence"/>
</dbReference>
<protein>
    <submittedName>
        <fullName evidence="2">Uncharacterized protein</fullName>
    </submittedName>
</protein>
<comment type="caution">
    <text evidence="2">The sequence shown here is derived from an EMBL/GenBank/DDBJ whole genome shotgun (WGS) entry which is preliminary data.</text>
</comment>
<organism evidence="2 3">
    <name type="scientific">Paramarasmius palmivorus</name>
    <dbReference type="NCBI Taxonomy" id="297713"/>
    <lineage>
        <taxon>Eukaryota</taxon>
        <taxon>Fungi</taxon>
        <taxon>Dikarya</taxon>
        <taxon>Basidiomycota</taxon>
        <taxon>Agaricomycotina</taxon>
        <taxon>Agaricomycetes</taxon>
        <taxon>Agaricomycetidae</taxon>
        <taxon>Agaricales</taxon>
        <taxon>Marasmiineae</taxon>
        <taxon>Marasmiaceae</taxon>
        <taxon>Paramarasmius</taxon>
    </lineage>
</organism>
<evidence type="ECO:0000256" key="1">
    <source>
        <dbReference type="SAM" id="Coils"/>
    </source>
</evidence>
<proteinExistence type="predicted"/>
<keyword evidence="1" id="KW-0175">Coiled coil</keyword>
<dbReference type="AlphaFoldDB" id="A0AAW0BVK0"/>
<reference evidence="2 3" key="1">
    <citation type="submission" date="2024-01" db="EMBL/GenBank/DDBJ databases">
        <title>A draft genome for a cacao thread blight-causing isolate of Paramarasmius palmivorus.</title>
        <authorList>
            <person name="Baruah I.K."/>
            <person name="Bukari Y."/>
            <person name="Amoako-Attah I."/>
            <person name="Meinhardt L.W."/>
            <person name="Bailey B.A."/>
            <person name="Cohen S.P."/>
        </authorList>
    </citation>
    <scope>NUCLEOTIDE SEQUENCE [LARGE SCALE GENOMIC DNA]</scope>
    <source>
        <strain evidence="2 3">GH-12</strain>
    </source>
</reference>
<name>A0AAW0BVK0_9AGAR</name>
<evidence type="ECO:0000313" key="3">
    <source>
        <dbReference type="Proteomes" id="UP001383192"/>
    </source>
</evidence>